<dbReference type="EMBL" id="JAEUGD010000016">
    <property type="protein sequence ID" value="MBL6445592.1"/>
    <property type="molecule type" value="Genomic_DNA"/>
</dbReference>
<dbReference type="SUPFAM" id="SSF55785">
    <property type="entry name" value="PYP-like sensor domain (PAS domain)"/>
    <property type="match status" value="1"/>
</dbReference>
<evidence type="ECO:0000256" key="4">
    <source>
        <dbReference type="ARBA" id="ARBA00022553"/>
    </source>
</evidence>
<dbReference type="PROSITE" id="PS50885">
    <property type="entry name" value="HAMP"/>
    <property type="match status" value="1"/>
</dbReference>
<dbReference type="InterPro" id="IPR033417">
    <property type="entry name" value="CHASE8"/>
</dbReference>
<evidence type="ECO:0000256" key="3">
    <source>
        <dbReference type="ARBA" id="ARBA00012438"/>
    </source>
</evidence>
<dbReference type="PANTHER" id="PTHR42878">
    <property type="entry name" value="TWO-COMPONENT HISTIDINE KINASE"/>
    <property type="match status" value="1"/>
</dbReference>
<evidence type="ECO:0000259" key="11">
    <source>
        <dbReference type="PROSITE" id="PS50109"/>
    </source>
</evidence>
<dbReference type="GO" id="GO:0005524">
    <property type="term" value="F:ATP binding"/>
    <property type="evidence" value="ECO:0007669"/>
    <property type="project" value="UniProtKB-KW"/>
</dbReference>
<keyword evidence="10" id="KW-0812">Transmembrane</keyword>
<comment type="subcellular location">
    <subcellularLocation>
        <location evidence="2">Membrane</location>
    </subcellularLocation>
</comment>
<keyword evidence="6" id="KW-0547">Nucleotide-binding</keyword>
<dbReference type="Pfam" id="PF02518">
    <property type="entry name" value="HATPase_c"/>
    <property type="match status" value="1"/>
</dbReference>
<dbReference type="CDD" id="cd00082">
    <property type="entry name" value="HisKA"/>
    <property type="match status" value="1"/>
</dbReference>
<dbReference type="Gene3D" id="3.30.450.20">
    <property type="entry name" value="PAS domain"/>
    <property type="match status" value="1"/>
</dbReference>
<sequence>MLFFKKLTIKNKLTAIILSVTISALLISFSFYSYYSYYNSRKAVLNQMDVTARLISEYCVGPMIFEDQNGGQEIIEKVASIPEISHAYILNKDSSLFAYYKGDQAVAPDSLMLLLNSEQYFKIGKAVEYKEEYYGSVLLLVPKSLVSQIVRKDVVYLLIIFAVIVLLSVFFTNKLQGYISKPITRLADFAEDIAIHNDYSRSITHDEKGEIGNLYDRFNHLLSQVRVEEIEQLRINRALKLSKENYQNIFQNSIVGIFRIDVHSGKVIQANKRTWDILNMDPIFHDAIFKHFKKTENLWSLLRSLLNNGFIENSELKISTKDNYSVWISVSGRLNQKEGYFEGVIQDISEKKKNFIELQKVNFELDNFVYHASHDLRSPLRTILGLIHIAGLEKSKENIFKILARVEASIKRMDKLITDLLTFSRNGRIKGQIEEINIKKMIETAIEQIDPVRFDKIKVSVEVNEDCVFKSDPVRVGVVLNNLISNSVKYQVKGNPDQYIKIKAGVTEQSLLLTIEDNGEGIPAESLNKIFDMFYRASENSEGSGLGLYIVHNVLEKLGGQIHISSEPGQGTTVQVTLPNFANPQMSSLLSMLEDSP</sequence>
<dbReference type="EC" id="2.7.13.3" evidence="3"/>
<dbReference type="Proteomes" id="UP000614216">
    <property type="component" value="Unassembled WGS sequence"/>
</dbReference>
<dbReference type="Gene3D" id="6.10.340.10">
    <property type="match status" value="1"/>
</dbReference>
<comment type="caution">
    <text evidence="13">The sequence shown here is derived from an EMBL/GenBank/DDBJ whole genome shotgun (WGS) entry which is preliminary data.</text>
</comment>
<dbReference type="PANTHER" id="PTHR42878:SF7">
    <property type="entry name" value="SENSOR HISTIDINE KINASE GLRK"/>
    <property type="match status" value="1"/>
</dbReference>
<dbReference type="InterPro" id="IPR004358">
    <property type="entry name" value="Sig_transdc_His_kin-like_C"/>
</dbReference>
<dbReference type="GO" id="GO:0016020">
    <property type="term" value="C:membrane"/>
    <property type="evidence" value="ECO:0007669"/>
    <property type="project" value="UniProtKB-SubCell"/>
</dbReference>
<feature type="transmembrane region" description="Helical" evidence="10">
    <location>
        <begin position="154"/>
        <end position="172"/>
    </location>
</feature>
<evidence type="ECO:0000256" key="7">
    <source>
        <dbReference type="ARBA" id="ARBA00022777"/>
    </source>
</evidence>
<dbReference type="Pfam" id="PF17152">
    <property type="entry name" value="CHASE8"/>
    <property type="match status" value="1"/>
</dbReference>
<accession>A0A937KB50</accession>
<dbReference type="Pfam" id="PF00512">
    <property type="entry name" value="HisKA"/>
    <property type="match status" value="1"/>
</dbReference>
<dbReference type="SUPFAM" id="SSF47384">
    <property type="entry name" value="Homodimeric domain of signal transducing histidine kinase"/>
    <property type="match status" value="1"/>
</dbReference>
<dbReference type="InterPro" id="IPR050351">
    <property type="entry name" value="BphY/WalK/GraS-like"/>
</dbReference>
<reference evidence="13" key="1">
    <citation type="submission" date="2021-01" db="EMBL/GenBank/DDBJ databases">
        <title>Fulvivirga kasyanovii gen. nov., sp nov., a novel member of the phylum Bacteroidetes isolated from seawater in a mussel farm.</title>
        <authorList>
            <person name="Zhao L.-H."/>
            <person name="Wang Z.-J."/>
        </authorList>
    </citation>
    <scope>NUCLEOTIDE SEQUENCE</scope>
    <source>
        <strain evidence="13">29W222</strain>
    </source>
</reference>
<dbReference type="GO" id="GO:0007234">
    <property type="term" value="P:osmosensory signaling via phosphorelay pathway"/>
    <property type="evidence" value="ECO:0007669"/>
    <property type="project" value="TreeGrafter"/>
</dbReference>
<dbReference type="InterPro" id="IPR036097">
    <property type="entry name" value="HisK_dim/P_sf"/>
</dbReference>
<dbReference type="InterPro" id="IPR003594">
    <property type="entry name" value="HATPase_dom"/>
</dbReference>
<gene>
    <name evidence="13" type="ORF">JMN32_04685</name>
</gene>
<name>A0A937KB50_9BACT</name>
<keyword evidence="4" id="KW-0597">Phosphoprotein</keyword>
<keyword evidence="14" id="KW-1185">Reference proteome</keyword>
<evidence type="ECO:0000313" key="13">
    <source>
        <dbReference type="EMBL" id="MBL6445592.1"/>
    </source>
</evidence>
<dbReference type="CDD" id="cd00075">
    <property type="entry name" value="HATPase"/>
    <property type="match status" value="1"/>
</dbReference>
<dbReference type="Gene3D" id="1.10.287.130">
    <property type="match status" value="1"/>
</dbReference>
<dbReference type="SUPFAM" id="SSF158472">
    <property type="entry name" value="HAMP domain-like"/>
    <property type="match status" value="1"/>
</dbReference>
<keyword evidence="5" id="KW-0808">Transferase</keyword>
<dbReference type="SUPFAM" id="SSF55874">
    <property type="entry name" value="ATPase domain of HSP90 chaperone/DNA topoisomerase II/histidine kinase"/>
    <property type="match status" value="1"/>
</dbReference>
<feature type="domain" description="HAMP" evidence="12">
    <location>
        <begin position="177"/>
        <end position="230"/>
    </location>
</feature>
<feature type="domain" description="Histidine kinase" evidence="11">
    <location>
        <begin position="371"/>
        <end position="582"/>
    </location>
</feature>
<dbReference type="PRINTS" id="PR00344">
    <property type="entry name" value="BCTRLSENSOR"/>
</dbReference>
<dbReference type="InterPro" id="IPR036890">
    <property type="entry name" value="HATPase_C_sf"/>
</dbReference>
<evidence type="ECO:0000256" key="9">
    <source>
        <dbReference type="ARBA" id="ARBA00023012"/>
    </source>
</evidence>
<dbReference type="GO" id="GO:0000155">
    <property type="term" value="F:phosphorelay sensor kinase activity"/>
    <property type="evidence" value="ECO:0007669"/>
    <property type="project" value="InterPro"/>
</dbReference>
<evidence type="ECO:0000313" key="14">
    <source>
        <dbReference type="Proteomes" id="UP000614216"/>
    </source>
</evidence>
<dbReference type="PROSITE" id="PS50109">
    <property type="entry name" value="HIS_KIN"/>
    <property type="match status" value="1"/>
</dbReference>
<proteinExistence type="predicted"/>
<evidence type="ECO:0000256" key="2">
    <source>
        <dbReference type="ARBA" id="ARBA00004370"/>
    </source>
</evidence>
<dbReference type="InterPro" id="IPR005467">
    <property type="entry name" value="His_kinase_dom"/>
</dbReference>
<dbReference type="SMART" id="SM00304">
    <property type="entry name" value="HAMP"/>
    <property type="match status" value="1"/>
</dbReference>
<evidence type="ECO:0000256" key="10">
    <source>
        <dbReference type="SAM" id="Phobius"/>
    </source>
</evidence>
<evidence type="ECO:0000256" key="5">
    <source>
        <dbReference type="ARBA" id="ARBA00022679"/>
    </source>
</evidence>
<dbReference type="InterPro" id="IPR003661">
    <property type="entry name" value="HisK_dim/P_dom"/>
</dbReference>
<keyword evidence="8" id="KW-0067">ATP-binding</keyword>
<dbReference type="Gene3D" id="3.30.565.10">
    <property type="entry name" value="Histidine kinase-like ATPase, C-terminal domain"/>
    <property type="match status" value="1"/>
</dbReference>
<dbReference type="GO" id="GO:0000156">
    <property type="term" value="F:phosphorelay response regulator activity"/>
    <property type="evidence" value="ECO:0007669"/>
    <property type="project" value="TreeGrafter"/>
</dbReference>
<keyword evidence="7" id="KW-0418">Kinase</keyword>
<dbReference type="GO" id="GO:0030295">
    <property type="term" value="F:protein kinase activator activity"/>
    <property type="evidence" value="ECO:0007669"/>
    <property type="project" value="TreeGrafter"/>
</dbReference>
<dbReference type="AlphaFoldDB" id="A0A937KB50"/>
<evidence type="ECO:0000259" key="12">
    <source>
        <dbReference type="PROSITE" id="PS50885"/>
    </source>
</evidence>
<comment type="catalytic activity">
    <reaction evidence="1">
        <text>ATP + protein L-histidine = ADP + protein N-phospho-L-histidine.</text>
        <dbReference type="EC" id="2.7.13.3"/>
    </reaction>
</comment>
<dbReference type="SMART" id="SM00388">
    <property type="entry name" value="HisKA"/>
    <property type="match status" value="1"/>
</dbReference>
<dbReference type="RefSeq" id="WP_202855133.1">
    <property type="nucleotide sequence ID" value="NZ_JAEUGD010000016.1"/>
</dbReference>
<dbReference type="InterPro" id="IPR003660">
    <property type="entry name" value="HAMP_dom"/>
</dbReference>
<evidence type="ECO:0000256" key="6">
    <source>
        <dbReference type="ARBA" id="ARBA00022741"/>
    </source>
</evidence>
<keyword evidence="10" id="KW-0472">Membrane</keyword>
<dbReference type="SMART" id="SM00387">
    <property type="entry name" value="HATPase_c"/>
    <property type="match status" value="1"/>
</dbReference>
<evidence type="ECO:0000256" key="1">
    <source>
        <dbReference type="ARBA" id="ARBA00000085"/>
    </source>
</evidence>
<evidence type="ECO:0000256" key="8">
    <source>
        <dbReference type="ARBA" id="ARBA00022840"/>
    </source>
</evidence>
<organism evidence="13 14">
    <name type="scientific">Fulvivirga marina</name>
    <dbReference type="NCBI Taxonomy" id="2494733"/>
    <lineage>
        <taxon>Bacteria</taxon>
        <taxon>Pseudomonadati</taxon>
        <taxon>Bacteroidota</taxon>
        <taxon>Cytophagia</taxon>
        <taxon>Cytophagales</taxon>
        <taxon>Fulvivirgaceae</taxon>
        <taxon>Fulvivirga</taxon>
    </lineage>
</organism>
<feature type="transmembrane region" description="Helical" evidence="10">
    <location>
        <begin position="12"/>
        <end position="35"/>
    </location>
</feature>
<dbReference type="InterPro" id="IPR035965">
    <property type="entry name" value="PAS-like_dom_sf"/>
</dbReference>
<dbReference type="CDD" id="cd06225">
    <property type="entry name" value="HAMP"/>
    <property type="match status" value="1"/>
</dbReference>
<protein>
    <recommendedName>
        <fullName evidence="3">histidine kinase</fullName>
        <ecNumber evidence="3">2.7.13.3</ecNumber>
    </recommendedName>
</protein>
<keyword evidence="10" id="KW-1133">Transmembrane helix</keyword>
<keyword evidence="9" id="KW-0902">Two-component regulatory system</keyword>
<dbReference type="FunFam" id="3.30.565.10:FF:000006">
    <property type="entry name" value="Sensor histidine kinase WalK"/>
    <property type="match status" value="1"/>
</dbReference>